<proteinExistence type="predicted"/>
<keyword evidence="3" id="KW-1185">Reference proteome</keyword>
<dbReference type="HOGENOM" id="CLU_2831481_0_0_1"/>
<name>W4KEK8_HETIT</name>
<dbReference type="AlphaFoldDB" id="W4KEK8"/>
<dbReference type="GeneID" id="20675978"/>
<dbReference type="Proteomes" id="UP000030671">
    <property type="component" value="Unassembled WGS sequence"/>
</dbReference>
<dbReference type="InParanoid" id="W4KEK8"/>
<dbReference type="RefSeq" id="XP_009543879.1">
    <property type="nucleotide sequence ID" value="XM_009545584.1"/>
</dbReference>
<dbReference type="EMBL" id="KI925456">
    <property type="protein sequence ID" value="ETW84179.1"/>
    <property type="molecule type" value="Genomic_DNA"/>
</dbReference>
<organism evidence="2 3">
    <name type="scientific">Heterobasidion irregulare (strain TC 32-1)</name>
    <dbReference type="NCBI Taxonomy" id="747525"/>
    <lineage>
        <taxon>Eukaryota</taxon>
        <taxon>Fungi</taxon>
        <taxon>Dikarya</taxon>
        <taxon>Basidiomycota</taxon>
        <taxon>Agaricomycotina</taxon>
        <taxon>Agaricomycetes</taxon>
        <taxon>Russulales</taxon>
        <taxon>Bondarzewiaceae</taxon>
        <taxon>Heterobasidion</taxon>
        <taxon>Heterobasidion annosum species complex</taxon>
    </lineage>
</organism>
<evidence type="ECO:0000313" key="3">
    <source>
        <dbReference type="Proteomes" id="UP000030671"/>
    </source>
</evidence>
<gene>
    <name evidence="2" type="ORF">HETIRDRAFT_449732</name>
</gene>
<reference evidence="2 3" key="1">
    <citation type="journal article" date="2012" name="New Phytol.">
        <title>Insight into trade-off between wood decay and parasitism from the genome of a fungal forest pathogen.</title>
        <authorList>
            <person name="Olson A."/>
            <person name="Aerts A."/>
            <person name="Asiegbu F."/>
            <person name="Belbahri L."/>
            <person name="Bouzid O."/>
            <person name="Broberg A."/>
            <person name="Canback B."/>
            <person name="Coutinho P.M."/>
            <person name="Cullen D."/>
            <person name="Dalman K."/>
            <person name="Deflorio G."/>
            <person name="van Diepen L.T."/>
            <person name="Dunand C."/>
            <person name="Duplessis S."/>
            <person name="Durling M."/>
            <person name="Gonthier P."/>
            <person name="Grimwood J."/>
            <person name="Fossdal C.G."/>
            <person name="Hansson D."/>
            <person name="Henrissat B."/>
            <person name="Hietala A."/>
            <person name="Himmelstrand K."/>
            <person name="Hoffmeister D."/>
            <person name="Hogberg N."/>
            <person name="James T.Y."/>
            <person name="Karlsson M."/>
            <person name="Kohler A."/>
            <person name="Kues U."/>
            <person name="Lee Y.H."/>
            <person name="Lin Y.C."/>
            <person name="Lind M."/>
            <person name="Lindquist E."/>
            <person name="Lombard V."/>
            <person name="Lucas S."/>
            <person name="Lunden K."/>
            <person name="Morin E."/>
            <person name="Murat C."/>
            <person name="Park J."/>
            <person name="Raffaello T."/>
            <person name="Rouze P."/>
            <person name="Salamov A."/>
            <person name="Schmutz J."/>
            <person name="Solheim H."/>
            <person name="Stahlberg J."/>
            <person name="Velez H."/>
            <person name="de Vries R.P."/>
            <person name="Wiebenga A."/>
            <person name="Woodward S."/>
            <person name="Yakovlev I."/>
            <person name="Garbelotto M."/>
            <person name="Martin F."/>
            <person name="Grigoriev I.V."/>
            <person name="Stenlid J."/>
        </authorList>
    </citation>
    <scope>NUCLEOTIDE SEQUENCE [LARGE SCALE GENOMIC DNA]</scope>
    <source>
        <strain evidence="2 3">TC 32-1</strain>
    </source>
</reference>
<protein>
    <submittedName>
        <fullName evidence="2">Uncharacterized protein</fullName>
    </submittedName>
</protein>
<feature type="compositionally biased region" description="Basic and acidic residues" evidence="1">
    <location>
        <begin position="25"/>
        <end position="38"/>
    </location>
</feature>
<sequence>MGVDVCTDANEDSQPAGGSRAAGTTDERGITSTGRRYDDIRRQTLSSSIFKASRALDSGSALHFYH</sequence>
<feature type="region of interest" description="Disordered" evidence="1">
    <location>
        <begin position="1"/>
        <end position="38"/>
    </location>
</feature>
<evidence type="ECO:0000256" key="1">
    <source>
        <dbReference type="SAM" id="MobiDB-lite"/>
    </source>
</evidence>
<dbReference type="KEGG" id="hir:HETIRDRAFT_449732"/>
<accession>W4KEK8</accession>
<evidence type="ECO:0000313" key="2">
    <source>
        <dbReference type="EMBL" id="ETW84179.1"/>
    </source>
</evidence>